<dbReference type="SUPFAM" id="SSF53335">
    <property type="entry name" value="S-adenosyl-L-methionine-dependent methyltransferases"/>
    <property type="match status" value="1"/>
</dbReference>
<dbReference type="PANTHER" id="PTHR43861:SF1">
    <property type="entry name" value="TRANS-ACONITATE 2-METHYLTRANSFERASE"/>
    <property type="match status" value="1"/>
</dbReference>
<evidence type="ECO:0000313" key="2">
    <source>
        <dbReference type="Proteomes" id="UP000449846"/>
    </source>
</evidence>
<dbReference type="Pfam" id="PF13489">
    <property type="entry name" value="Methyltransf_23"/>
    <property type="match status" value="1"/>
</dbReference>
<dbReference type="CDD" id="cd02440">
    <property type="entry name" value="AdoMet_MTases"/>
    <property type="match status" value="1"/>
</dbReference>
<dbReference type="Proteomes" id="UP000449846">
    <property type="component" value="Unassembled WGS sequence"/>
</dbReference>
<dbReference type="EMBL" id="WMIG01000005">
    <property type="protein sequence ID" value="MTH59988.1"/>
    <property type="molecule type" value="Genomic_DNA"/>
</dbReference>
<proteinExistence type="predicted"/>
<dbReference type="OrthoDB" id="9804312at2"/>
<reference evidence="1 2" key="1">
    <citation type="submission" date="2019-11" db="EMBL/GenBank/DDBJ databases">
        <authorList>
            <person name="Dong K."/>
        </authorList>
    </citation>
    <scope>NUCLEOTIDE SEQUENCE [LARGE SCALE GENOMIC DNA]</scope>
    <source>
        <strain evidence="1 2">NBRC 112902</strain>
    </source>
</reference>
<dbReference type="GO" id="GO:0032259">
    <property type="term" value="P:methylation"/>
    <property type="evidence" value="ECO:0007669"/>
    <property type="project" value="UniProtKB-KW"/>
</dbReference>
<dbReference type="PANTHER" id="PTHR43861">
    <property type="entry name" value="TRANS-ACONITATE 2-METHYLTRANSFERASE-RELATED"/>
    <property type="match status" value="1"/>
</dbReference>
<dbReference type="Gene3D" id="3.40.50.150">
    <property type="entry name" value="Vaccinia Virus protein VP39"/>
    <property type="match status" value="1"/>
</dbReference>
<keyword evidence="1" id="KW-0808">Transferase</keyword>
<dbReference type="InterPro" id="IPR029063">
    <property type="entry name" value="SAM-dependent_MTases_sf"/>
</dbReference>
<protein>
    <submittedName>
        <fullName evidence="1">Methyltransferase domain-containing protein</fullName>
    </submittedName>
</protein>
<organism evidence="1 2">
    <name type="scientific">Paracoccus litorisediminis</name>
    <dbReference type="NCBI Taxonomy" id="2006130"/>
    <lineage>
        <taxon>Bacteria</taxon>
        <taxon>Pseudomonadati</taxon>
        <taxon>Pseudomonadota</taxon>
        <taxon>Alphaproteobacteria</taxon>
        <taxon>Rhodobacterales</taxon>
        <taxon>Paracoccaceae</taxon>
        <taxon>Paracoccus</taxon>
    </lineage>
</organism>
<keyword evidence="1" id="KW-0489">Methyltransferase</keyword>
<gene>
    <name evidence="1" type="ORF">GL300_12290</name>
</gene>
<dbReference type="AlphaFoldDB" id="A0A844HLU6"/>
<name>A0A844HLU6_9RHOB</name>
<accession>A0A844HLU6</accession>
<dbReference type="GO" id="GO:0008168">
    <property type="term" value="F:methyltransferase activity"/>
    <property type="evidence" value="ECO:0007669"/>
    <property type="project" value="UniProtKB-KW"/>
</dbReference>
<evidence type="ECO:0000313" key="1">
    <source>
        <dbReference type="EMBL" id="MTH59988.1"/>
    </source>
</evidence>
<keyword evidence="2" id="KW-1185">Reference proteome</keyword>
<sequence>MGTRSAWGGGLLKSTGFYDSNAESFIARTVGVDMSEHRQRFLRTLPPGGAILDAGCGSGRDTLAFRQLGYDVSAFDGSIEMVRATSRLAGIPVRQIIFEDFDWDRKFDGIWACASLLHIPRSSLPAVLDRLANTLLPTGVIYASIKLGAEERVEGDRFFNDLDEAGLNLILAETKELSLVELWQSMDRRSDRSEVKWLNCLLSLAN</sequence>
<comment type="caution">
    <text evidence="1">The sequence shown here is derived from an EMBL/GenBank/DDBJ whole genome shotgun (WGS) entry which is preliminary data.</text>
</comment>